<evidence type="ECO:0000313" key="3">
    <source>
        <dbReference type="EMBL" id="GFH51811.1"/>
    </source>
</evidence>
<dbReference type="Proteomes" id="UP001054902">
    <property type="component" value="Unassembled WGS sequence"/>
</dbReference>
<keyword evidence="2" id="KW-0732">Signal</keyword>
<keyword evidence="1" id="KW-1133">Transmembrane helix</keyword>
<evidence type="ECO:0000313" key="4">
    <source>
        <dbReference type="Proteomes" id="UP001054902"/>
    </source>
</evidence>
<keyword evidence="1" id="KW-0812">Transmembrane</keyword>
<gene>
    <name evidence="3" type="ORF">CTEN210_08287</name>
</gene>
<protein>
    <submittedName>
        <fullName evidence="3">Uncharacterized protein</fullName>
    </submittedName>
</protein>
<dbReference type="AlphaFoldDB" id="A0AAD3H6A0"/>
<dbReference type="EMBL" id="BLLK01000045">
    <property type="protein sequence ID" value="GFH51811.1"/>
    <property type="molecule type" value="Genomic_DNA"/>
</dbReference>
<keyword evidence="4" id="KW-1185">Reference proteome</keyword>
<dbReference type="InterPro" id="IPR018706">
    <property type="entry name" value="DUF2214_membrane"/>
</dbReference>
<feature type="transmembrane region" description="Helical" evidence="1">
    <location>
        <begin position="134"/>
        <end position="156"/>
    </location>
</feature>
<feature type="signal peptide" evidence="2">
    <location>
        <begin position="1"/>
        <end position="18"/>
    </location>
</feature>
<feature type="transmembrane region" description="Helical" evidence="1">
    <location>
        <begin position="102"/>
        <end position="122"/>
    </location>
</feature>
<evidence type="ECO:0000256" key="1">
    <source>
        <dbReference type="SAM" id="Phobius"/>
    </source>
</evidence>
<proteinExistence type="predicted"/>
<name>A0AAD3H6A0_9STRA</name>
<feature type="transmembrane region" description="Helical" evidence="1">
    <location>
        <begin position="176"/>
        <end position="198"/>
    </location>
</feature>
<reference evidence="3 4" key="1">
    <citation type="journal article" date="2021" name="Sci. Rep.">
        <title>The genome of the diatom Chaetoceros tenuissimus carries an ancient integrated fragment of an extant virus.</title>
        <authorList>
            <person name="Hongo Y."/>
            <person name="Kimura K."/>
            <person name="Takaki Y."/>
            <person name="Yoshida Y."/>
            <person name="Baba S."/>
            <person name="Kobayashi G."/>
            <person name="Nagasaki K."/>
            <person name="Hano T."/>
            <person name="Tomaru Y."/>
        </authorList>
    </citation>
    <scope>NUCLEOTIDE SEQUENCE [LARGE SCALE GENOMIC DNA]</scope>
    <source>
        <strain evidence="3 4">NIES-3715</strain>
    </source>
</reference>
<organism evidence="3 4">
    <name type="scientific">Chaetoceros tenuissimus</name>
    <dbReference type="NCBI Taxonomy" id="426638"/>
    <lineage>
        <taxon>Eukaryota</taxon>
        <taxon>Sar</taxon>
        <taxon>Stramenopiles</taxon>
        <taxon>Ochrophyta</taxon>
        <taxon>Bacillariophyta</taxon>
        <taxon>Coscinodiscophyceae</taxon>
        <taxon>Chaetocerotophycidae</taxon>
        <taxon>Chaetocerotales</taxon>
        <taxon>Chaetocerotaceae</taxon>
        <taxon>Chaetoceros</taxon>
    </lineage>
</organism>
<sequence>MKILYYTILSGFIAGSSAFAPISTNVQLKSSTSFSLQAKNQVNNDLESSPLKAFDFPESNFDENTFNLKSLAPLAVASVALAPLSAEAATGTNQVASAFVAYGHYLSLFVMVGSLMFERLTIEPNMSKDTEKTLVFADAIYGASAVALLVSGYFRAVEYGKGWFYYSHESLFWVKMIFFCILGSASLFPTITSIKRFVAAQGDSWEPMSDKLASRMKSVINAELVMMGSIPLSATLMSRGVGYTEAIPVEIIGPVLTALTAVGLGIKYAKEAITWEE</sequence>
<comment type="caution">
    <text evidence="3">The sequence shown here is derived from an EMBL/GenBank/DDBJ whole genome shotgun (WGS) entry which is preliminary data.</text>
</comment>
<feature type="chain" id="PRO_5042148156" evidence="2">
    <location>
        <begin position="19"/>
        <end position="277"/>
    </location>
</feature>
<keyword evidence="1" id="KW-0472">Membrane</keyword>
<dbReference type="Pfam" id="PF09980">
    <property type="entry name" value="DUF2214"/>
    <property type="match status" value="1"/>
</dbReference>
<evidence type="ECO:0000256" key="2">
    <source>
        <dbReference type="SAM" id="SignalP"/>
    </source>
</evidence>
<accession>A0AAD3H6A0</accession>